<proteinExistence type="predicted"/>
<feature type="transmembrane region" description="Helical" evidence="1">
    <location>
        <begin position="20"/>
        <end position="48"/>
    </location>
</feature>
<evidence type="ECO:0000256" key="1">
    <source>
        <dbReference type="SAM" id="Phobius"/>
    </source>
</evidence>
<reference evidence="3" key="2">
    <citation type="submission" date="2015-05" db="EMBL/GenBank/DDBJ databases">
        <title>Complete genome sequence of Corynebacterium mustelae DSM 45274, isolated from various tissues of a male ferret with lethal sepsis.</title>
        <authorList>
            <person name="Ruckert C."/>
            <person name="Albersmeier A."/>
            <person name="Winkler A."/>
            <person name="Tauch A."/>
        </authorList>
    </citation>
    <scope>NUCLEOTIDE SEQUENCE [LARGE SCALE GENOMIC DNA]</scope>
    <source>
        <strain evidence="3">DSM 45274</strain>
    </source>
</reference>
<gene>
    <name evidence="2" type="ORF">CMUST_14945</name>
</gene>
<dbReference type="Proteomes" id="UP000035199">
    <property type="component" value="Chromosome"/>
</dbReference>
<evidence type="ECO:0000313" key="3">
    <source>
        <dbReference type="Proteomes" id="UP000035199"/>
    </source>
</evidence>
<dbReference type="PATRIC" id="fig|571915.4.peg.3208"/>
<organism evidence="2 3">
    <name type="scientific">Corynebacterium mustelae</name>
    <dbReference type="NCBI Taxonomy" id="571915"/>
    <lineage>
        <taxon>Bacteria</taxon>
        <taxon>Bacillati</taxon>
        <taxon>Actinomycetota</taxon>
        <taxon>Actinomycetes</taxon>
        <taxon>Mycobacteriales</taxon>
        <taxon>Corynebacteriaceae</taxon>
        <taxon>Corynebacterium</taxon>
    </lineage>
</organism>
<keyword evidence="1" id="KW-0812">Transmembrane</keyword>
<feature type="transmembrane region" description="Helical" evidence="1">
    <location>
        <begin position="89"/>
        <end position="112"/>
    </location>
</feature>
<accession>A0A0G3H614</accession>
<keyword evidence="1" id="KW-0472">Membrane</keyword>
<dbReference type="EMBL" id="CP011542">
    <property type="protein sequence ID" value="AKK07278.1"/>
    <property type="molecule type" value="Genomic_DNA"/>
</dbReference>
<evidence type="ECO:0000313" key="2">
    <source>
        <dbReference type="EMBL" id="AKK07278.1"/>
    </source>
</evidence>
<name>A0A0G3H614_9CORY</name>
<keyword evidence="1" id="KW-1133">Transmembrane helix</keyword>
<dbReference type="AlphaFoldDB" id="A0A0G3H614"/>
<feature type="transmembrane region" description="Helical" evidence="1">
    <location>
        <begin position="60"/>
        <end position="83"/>
    </location>
</feature>
<dbReference type="KEGG" id="cmv:CMUST_14945"/>
<protein>
    <submittedName>
        <fullName evidence="2">Uncharacterized protein</fullName>
    </submittedName>
</protein>
<keyword evidence="3" id="KW-1185">Reference proteome</keyword>
<sequence>MIIHYGPGGLTPYDATSFLTVFYFSAVALALELILLLAWGIATAATIFRRANTHVTARAIIPVCILLLSASFSAINLASVYGAPALSTIIATISVLVCIFIPVVATSIMGFIDTTERRK</sequence>
<reference evidence="2 3" key="1">
    <citation type="journal article" date="2015" name="Genome Announc.">
        <title>Complete Genome Sequence of the Type Strain Corynebacterium mustelae DSM 45274, Isolated from Various Tissues of a Male Ferret with Lethal Sepsis.</title>
        <authorList>
            <person name="Ruckert C."/>
            <person name="Eimer J."/>
            <person name="Winkler A."/>
            <person name="Tauch A."/>
        </authorList>
    </citation>
    <scope>NUCLEOTIDE SEQUENCE [LARGE SCALE GENOMIC DNA]</scope>
    <source>
        <strain evidence="2 3">DSM 45274</strain>
    </source>
</reference>